<sequence length="38" mass="4301">MPGKNPDHGLPTGKQQVYIEKHEDDTRDLSIECSASFR</sequence>
<gene>
    <name evidence="1" type="ORF">D777_02697</name>
</gene>
<dbReference type="EMBL" id="ANIE01000007">
    <property type="protein sequence ID" value="KEF30755.1"/>
    <property type="molecule type" value="Genomic_DNA"/>
</dbReference>
<accession>A0A072NCD2</accession>
<protein>
    <submittedName>
        <fullName evidence="1">Uncharacterized protein</fullName>
    </submittedName>
</protein>
<comment type="caution">
    <text evidence="1">The sequence shown here is derived from an EMBL/GenBank/DDBJ whole genome shotgun (WGS) entry which is preliminary data.</text>
</comment>
<name>A0A072NCD2_9GAMM</name>
<dbReference type="Proteomes" id="UP000035057">
    <property type="component" value="Unassembled WGS sequence"/>
</dbReference>
<reference evidence="1 2" key="1">
    <citation type="submission" date="2012-12" db="EMBL/GenBank/DDBJ databases">
        <title>Genome assembly of Marinobacter sp. AK21.</title>
        <authorList>
            <person name="Khatri I."/>
            <person name="Kumar R."/>
            <person name="Vaidya B."/>
            <person name="Subramanian S."/>
            <person name="Pinnaka A."/>
        </authorList>
    </citation>
    <scope>NUCLEOTIDE SEQUENCE [LARGE SCALE GENOMIC DNA]</scope>
    <source>
        <strain evidence="1 2">AK21</strain>
    </source>
</reference>
<evidence type="ECO:0000313" key="1">
    <source>
        <dbReference type="EMBL" id="KEF30755.1"/>
    </source>
</evidence>
<keyword evidence="2" id="KW-1185">Reference proteome</keyword>
<organism evidence="1 2">
    <name type="scientific">Marinobacter nitratireducens</name>
    <dbReference type="NCBI Taxonomy" id="1137280"/>
    <lineage>
        <taxon>Bacteria</taxon>
        <taxon>Pseudomonadati</taxon>
        <taxon>Pseudomonadota</taxon>
        <taxon>Gammaproteobacteria</taxon>
        <taxon>Pseudomonadales</taxon>
        <taxon>Marinobacteraceae</taxon>
        <taxon>Marinobacter</taxon>
    </lineage>
</organism>
<proteinExistence type="predicted"/>
<dbReference type="AlphaFoldDB" id="A0A072NCD2"/>
<evidence type="ECO:0000313" key="2">
    <source>
        <dbReference type="Proteomes" id="UP000035057"/>
    </source>
</evidence>